<feature type="region of interest" description="Disordered" evidence="1">
    <location>
        <begin position="566"/>
        <end position="585"/>
    </location>
</feature>
<organism evidence="3 4">
    <name type="scientific">Cercophora samala</name>
    <dbReference type="NCBI Taxonomy" id="330535"/>
    <lineage>
        <taxon>Eukaryota</taxon>
        <taxon>Fungi</taxon>
        <taxon>Dikarya</taxon>
        <taxon>Ascomycota</taxon>
        <taxon>Pezizomycotina</taxon>
        <taxon>Sordariomycetes</taxon>
        <taxon>Sordariomycetidae</taxon>
        <taxon>Sordariales</taxon>
        <taxon>Lasiosphaeriaceae</taxon>
        <taxon>Cercophora</taxon>
    </lineage>
</organism>
<reference evidence="3" key="1">
    <citation type="submission" date="2023-06" db="EMBL/GenBank/DDBJ databases">
        <title>Genome-scale phylogeny and comparative genomics of the fungal order Sordariales.</title>
        <authorList>
            <consortium name="Lawrence Berkeley National Laboratory"/>
            <person name="Hensen N."/>
            <person name="Bonometti L."/>
            <person name="Westerberg I."/>
            <person name="Brannstrom I.O."/>
            <person name="Guillou S."/>
            <person name="Cros-Aarteil S."/>
            <person name="Calhoun S."/>
            <person name="Haridas S."/>
            <person name="Kuo A."/>
            <person name="Mondo S."/>
            <person name="Pangilinan J."/>
            <person name="Riley R."/>
            <person name="Labutti K."/>
            <person name="Andreopoulos B."/>
            <person name="Lipzen A."/>
            <person name="Chen C."/>
            <person name="Yanf M."/>
            <person name="Daum C."/>
            <person name="Ng V."/>
            <person name="Clum A."/>
            <person name="Steindorff A."/>
            <person name="Ohm R."/>
            <person name="Martin F."/>
            <person name="Silar P."/>
            <person name="Natvig D."/>
            <person name="Lalanne C."/>
            <person name="Gautier V."/>
            <person name="Ament-Velasquez S.L."/>
            <person name="Kruys A."/>
            <person name="Hutchinson M.I."/>
            <person name="Powell A.J."/>
            <person name="Barry K."/>
            <person name="Miller A.N."/>
            <person name="Grigoriev I.V."/>
            <person name="Debuchy R."/>
            <person name="Gladieux P."/>
            <person name="Thoren M.H."/>
            <person name="Johannesson H."/>
        </authorList>
    </citation>
    <scope>NUCLEOTIDE SEQUENCE</scope>
    <source>
        <strain evidence="3">CBS 307.81</strain>
    </source>
</reference>
<comment type="caution">
    <text evidence="3">The sequence shown here is derived from an EMBL/GenBank/DDBJ whole genome shotgun (WGS) entry which is preliminary data.</text>
</comment>
<sequence>MAVTRDSGTRSYNSTEHLIQAKPRRHYRTAVRWQHWQLRSLIGVHGQNSILFPMVVGERLITVQRLNTTTGESETVKRLSFPPRCLVARNGWVCCGGEKGAFSAFRVDEAGAEDDIETLLELHLRDRAAGVPLDMARSTRANSSKNAVARSRHCGKDRVNCITLWFPPTLQKAYKGAYDEGVALLANNDSTVIVASLCNMETLDEIKYPDFMNRAVISPDGKLLCAISDDPYLYIHKRKLKKSPATGISFSISGQPLYEWMPCKKIQLESQSKDDRSDNRGSFALCFSSTGRYLAVGTQYGTISVFDVAALDVPGADPVCAVFTTSRPNQDFGAVRDMAFSPGPIDLLAWTEDRGRVGIADIRTGFDSRQILYLDHDGEFEHLPVVDRDTIDPRLIEEFRRERGDILSSNFASTLDLAGERQGRRPDVREALERYNIPLTPEETVVLEAIQGSRRRELGSLEAAEGGRRPERWGSTTTLPRATSNSGGANESGTGSGSGTGTGTGTGSGAANGAGTSRSPWAERGSRSSLTPGAARTRDRSASVSRAVDDLLGNARDQRERLRDNLRMREEQTRTAREGYSSTTNTAAAAAATGGSFIADRRRYAAPLSSRPPVSSTRLDTSDRRALVARLMANANPASSASRWDNVEALYGGPSPQLVVSLLTTADLPATSSSEDAPFTNLQRRIRAAYLMRELEESPTRRMFGSILPSHIRPEPYDTAGLSWSDDGEILFVGAESGVYEFHVNKLSRKLCPGIDFC</sequence>
<feature type="compositionally biased region" description="Basic and acidic residues" evidence="1">
    <location>
        <begin position="566"/>
        <end position="577"/>
    </location>
</feature>
<dbReference type="AlphaFoldDB" id="A0AA40DDC5"/>
<evidence type="ECO:0000313" key="4">
    <source>
        <dbReference type="Proteomes" id="UP001174997"/>
    </source>
</evidence>
<dbReference type="Proteomes" id="UP001174997">
    <property type="component" value="Unassembled WGS sequence"/>
</dbReference>
<evidence type="ECO:0000256" key="1">
    <source>
        <dbReference type="SAM" id="MobiDB-lite"/>
    </source>
</evidence>
<feature type="compositionally biased region" description="Gly residues" evidence="1">
    <location>
        <begin position="494"/>
        <end position="512"/>
    </location>
</feature>
<feature type="domain" description="DUF2415" evidence="2">
    <location>
        <begin position="333"/>
        <end position="372"/>
    </location>
</feature>
<dbReference type="Pfam" id="PF10313">
    <property type="entry name" value="DUF2415"/>
    <property type="match status" value="1"/>
</dbReference>
<evidence type="ECO:0000313" key="3">
    <source>
        <dbReference type="EMBL" id="KAK0672590.1"/>
    </source>
</evidence>
<dbReference type="SUPFAM" id="SSF50978">
    <property type="entry name" value="WD40 repeat-like"/>
    <property type="match status" value="1"/>
</dbReference>
<proteinExistence type="predicted"/>
<dbReference type="PANTHER" id="PTHR43991:SF9">
    <property type="entry name" value="DUF2415 DOMAIN-CONTAINING PROTEIN"/>
    <property type="match status" value="1"/>
</dbReference>
<dbReference type="Gene3D" id="2.130.10.10">
    <property type="entry name" value="YVTN repeat-like/Quinoprotein amine dehydrogenase"/>
    <property type="match status" value="1"/>
</dbReference>
<feature type="compositionally biased region" description="Basic and acidic residues" evidence="1">
    <location>
        <begin position="458"/>
        <end position="472"/>
    </location>
</feature>
<dbReference type="PANTHER" id="PTHR43991">
    <property type="entry name" value="WD REPEAT PROTEIN (AFU_ORTHOLOGUE AFUA_8G05640)-RELATED"/>
    <property type="match status" value="1"/>
</dbReference>
<accession>A0AA40DDC5</accession>
<feature type="compositionally biased region" description="Low complexity" evidence="1">
    <location>
        <begin position="482"/>
        <end position="493"/>
    </location>
</feature>
<dbReference type="InterPro" id="IPR019417">
    <property type="entry name" value="DUF2415"/>
</dbReference>
<feature type="region of interest" description="Disordered" evidence="1">
    <location>
        <begin position="458"/>
        <end position="558"/>
    </location>
</feature>
<dbReference type="InterPro" id="IPR036322">
    <property type="entry name" value="WD40_repeat_dom_sf"/>
</dbReference>
<protein>
    <recommendedName>
        <fullName evidence="2">DUF2415 domain-containing protein</fullName>
    </recommendedName>
</protein>
<name>A0AA40DDC5_9PEZI</name>
<dbReference type="InterPro" id="IPR015943">
    <property type="entry name" value="WD40/YVTN_repeat-like_dom_sf"/>
</dbReference>
<keyword evidence="4" id="KW-1185">Reference proteome</keyword>
<dbReference type="EMBL" id="JAULSY010000012">
    <property type="protein sequence ID" value="KAK0672590.1"/>
    <property type="molecule type" value="Genomic_DNA"/>
</dbReference>
<evidence type="ECO:0000259" key="2">
    <source>
        <dbReference type="Pfam" id="PF10313"/>
    </source>
</evidence>
<gene>
    <name evidence="3" type="ORF">QBC41DRAFT_299529</name>
</gene>